<name>A0A2K1QIU6_9PEZI</name>
<dbReference type="Proteomes" id="UP000243797">
    <property type="component" value="Unassembled WGS sequence"/>
</dbReference>
<dbReference type="EMBL" id="NKHZ01000081">
    <property type="protein sequence ID" value="PNS15088.1"/>
    <property type="molecule type" value="Genomic_DNA"/>
</dbReference>
<comment type="caution">
    <text evidence="6">The sequence shown here is derived from an EMBL/GenBank/DDBJ whole genome shotgun (WGS) entry which is preliminary data.</text>
</comment>
<feature type="transmembrane region" description="Helical" evidence="5">
    <location>
        <begin position="46"/>
        <end position="67"/>
    </location>
</feature>
<protein>
    <submittedName>
        <fullName evidence="6">Protein RTM1</fullName>
    </submittedName>
</protein>
<reference evidence="6 7" key="1">
    <citation type="submission" date="2017-06" db="EMBL/GenBank/DDBJ databases">
        <title>Draft genome sequence of a variant of Elsinoe murrayae.</title>
        <authorList>
            <person name="Cheng Q."/>
        </authorList>
    </citation>
    <scope>NUCLEOTIDE SEQUENCE [LARGE SCALE GENOMIC DNA]</scope>
    <source>
        <strain evidence="6 7">CQ-2017a</strain>
    </source>
</reference>
<keyword evidence="2 5" id="KW-0812">Transmembrane</keyword>
<gene>
    <name evidence="6" type="ORF">CAC42_2317</name>
</gene>
<accession>A0A2K1QIU6</accession>
<feature type="transmembrane region" description="Helical" evidence="5">
    <location>
        <begin position="20"/>
        <end position="39"/>
    </location>
</feature>
<feature type="transmembrane region" description="Helical" evidence="5">
    <location>
        <begin position="79"/>
        <end position="100"/>
    </location>
</feature>
<evidence type="ECO:0000256" key="1">
    <source>
        <dbReference type="ARBA" id="ARBA00004141"/>
    </source>
</evidence>
<organism evidence="6 7">
    <name type="scientific">Sphaceloma murrayae</name>
    <dbReference type="NCBI Taxonomy" id="2082308"/>
    <lineage>
        <taxon>Eukaryota</taxon>
        <taxon>Fungi</taxon>
        <taxon>Dikarya</taxon>
        <taxon>Ascomycota</taxon>
        <taxon>Pezizomycotina</taxon>
        <taxon>Dothideomycetes</taxon>
        <taxon>Dothideomycetidae</taxon>
        <taxon>Myriangiales</taxon>
        <taxon>Elsinoaceae</taxon>
        <taxon>Sphaceloma</taxon>
    </lineage>
</organism>
<dbReference type="OrthoDB" id="3358017at2759"/>
<dbReference type="AlphaFoldDB" id="A0A2K1QIU6"/>
<evidence type="ECO:0000256" key="2">
    <source>
        <dbReference type="ARBA" id="ARBA00022692"/>
    </source>
</evidence>
<keyword evidence="3 5" id="KW-1133">Transmembrane helix</keyword>
<evidence type="ECO:0000256" key="3">
    <source>
        <dbReference type="ARBA" id="ARBA00022989"/>
    </source>
</evidence>
<proteinExistence type="predicted"/>
<feature type="transmembrane region" description="Helical" evidence="5">
    <location>
        <begin position="238"/>
        <end position="257"/>
    </location>
</feature>
<dbReference type="GO" id="GO:0016020">
    <property type="term" value="C:membrane"/>
    <property type="evidence" value="ECO:0007669"/>
    <property type="project" value="UniProtKB-SubCell"/>
</dbReference>
<sequence length="296" mass="33454">MAVLKPYKNDEYIWKYLPSIPAAAIFTALFFIGGVLVSIRMVRTSTYFVIPFLLGAIFECVGYIFRIVGYFDTSALAPFIVQSLLLLVAPALYAASIYMVLGRIIRYVRGEQYSIIRVKWLTKIFVTGDIVSFLVQGAGGGSSASTSEDASDKGNTLIIVGLVIQIVLFSFFAVTAVVFHIRVRKAREPMRWNTEVKWESLLYMLYATSILILIRSVFRLIEWVQGEDGYLLSQEWPLYIFDALLMWAATMVFWWWYPAGITGSVGDVETESLDDNVPMTTHKIPSRGSTAYYSRN</sequence>
<evidence type="ECO:0000256" key="5">
    <source>
        <dbReference type="SAM" id="Phobius"/>
    </source>
</evidence>
<dbReference type="PANTHER" id="PTHR31465:SF1">
    <property type="entry name" value="PROTEIN RTA1-RELATED"/>
    <property type="match status" value="1"/>
</dbReference>
<dbReference type="STRING" id="2082308.A0A2K1QIU6"/>
<dbReference type="InterPro" id="IPR007568">
    <property type="entry name" value="RTA1"/>
</dbReference>
<evidence type="ECO:0000313" key="6">
    <source>
        <dbReference type="EMBL" id="PNS15088.1"/>
    </source>
</evidence>
<evidence type="ECO:0000313" key="7">
    <source>
        <dbReference type="Proteomes" id="UP000243797"/>
    </source>
</evidence>
<dbReference type="FunCoup" id="A0A2K1QIU6">
    <property type="interactions" value="14"/>
</dbReference>
<dbReference type="Pfam" id="PF04479">
    <property type="entry name" value="RTA1"/>
    <property type="match status" value="1"/>
</dbReference>
<dbReference type="PANTHER" id="PTHR31465">
    <property type="entry name" value="PROTEIN RTA1-RELATED"/>
    <property type="match status" value="1"/>
</dbReference>
<feature type="transmembrane region" description="Helical" evidence="5">
    <location>
        <begin position="158"/>
        <end position="179"/>
    </location>
</feature>
<keyword evidence="4 5" id="KW-0472">Membrane</keyword>
<keyword evidence="7" id="KW-1185">Reference proteome</keyword>
<feature type="transmembrane region" description="Helical" evidence="5">
    <location>
        <begin position="200"/>
        <end position="218"/>
    </location>
</feature>
<feature type="transmembrane region" description="Helical" evidence="5">
    <location>
        <begin position="120"/>
        <end position="138"/>
    </location>
</feature>
<comment type="subcellular location">
    <subcellularLocation>
        <location evidence="1">Membrane</location>
        <topology evidence="1">Multi-pass membrane protein</topology>
    </subcellularLocation>
</comment>
<dbReference type="InParanoid" id="A0A2K1QIU6"/>
<evidence type="ECO:0000256" key="4">
    <source>
        <dbReference type="ARBA" id="ARBA00023136"/>
    </source>
</evidence>